<feature type="binding site" evidence="8">
    <location>
        <position position="94"/>
    </location>
    <ligand>
        <name>Mg(2+)</name>
        <dbReference type="ChEBI" id="CHEBI:18420"/>
        <label>1</label>
        <note>catalytic</note>
    </ligand>
</feature>
<comment type="similarity">
    <text evidence="1 7">Belongs to the inositol monophosphatase superfamily. CysQ family.</text>
</comment>
<comment type="subcellular location">
    <subcellularLocation>
        <location evidence="7">Cell inner membrane</location>
        <topology evidence="7">Peripheral membrane protein</topology>
        <orientation evidence="7">Cytoplasmic side</orientation>
    </subcellularLocation>
</comment>
<dbReference type="Pfam" id="PF00459">
    <property type="entry name" value="Inositol_P"/>
    <property type="match status" value="1"/>
</dbReference>
<dbReference type="InterPro" id="IPR000760">
    <property type="entry name" value="Inositol_monophosphatase-like"/>
</dbReference>
<feature type="binding site" evidence="7">
    <location>
        <position position="92"/>
    </location>
    <ligand>
        <name>Mg(2+)</name>
        <dbReference type="ChEBI" id="CHEBI:18420"/>
        <label>2</label>
    </ligand>
</feature>
<dbReference type="InterPro" id="IPR006240">
    <property type="entry name" value="CysQ"/>
</dbReference>
<feature type="binding site" evidence="7">
    <location>
        <position position="92"/>
    </location>
    <ligand>
        <name>Mg(2+)</name>
        <dbReference type="ChEBI" id="CHEBI:18420"/>
        <label>1</label>
    </ligand>
</feature>
<dbReference type="EMBL" id="FPCH01000002">
    <property type="protein sequence ID" value="SFV34689.1"/>
    <property type="molecule type" value="Genomic_DNA"/>
</dbReference>
<dbReference type="STRING" id="51670.SAMN04488557_2399"/>
<evidence type="ECO:0000256" key="6">
    <source>
        <dbReference type="ARBA" id="ARBA00023136"/>
    </source>
</evidence>
<keyword evidence="5 7" id="KW-0460">Magnesium</keyword>
<dbReference type="GO" id="GO:0006790">
    <property type="term" value="P:sulfur compound metabolic process"/>
    <property type="evidence" value="ECO:0007669"/>
    <property type="project" value="InterPro"/>
</dbReference>
<keyword evidence="10" id="KW-1185">Reference proteome</keyword>
<feature type="binding site" evidence="7">
    <location>
        <position position="94"/>
    </location>
    <ligand>
        <name>Mg(2+)</name>
        <dbReference type="ChEBI" id="CHEBI:18420"/>
        <label>1</label>
    </ligand>
</feature>
<dbReference type="PANTHER" id="PTHR20854">
    <property type="entry name" value="INOSITOL MONOPHOSPHATASE"/>
    <property type="match status" value="1"/>
</dbReference>
<evidence type="ECO:0000256" key="4">
    <source>
        <dbReference type="ARBA" id="ARBA00022723"/>
    </source>
</evidence>
<dbReference type="Gene3D" id="3.30.540.10">
    <property type="entry name" value="Fructose-1,6-Bisphosphatase, subunit A, domain 1"/>
    <property type="match status" value="1"/>
</dbReference>
<feature type="binding site" evidence="7">
    <location>
        <position position="226"/>
    </location>
    <ligand>
        <name>substrate</name>
    </ligand>
</feature>
<feature type="binding site" evidence="8">
    <location>
        <position position="73"/>
    </location>
    <ligand>
        <name>Mg(2+)</name>
        <dbReference type="ChEBI" id="CHEBI:18420"/>
        <label>1</label>
        <note>catalytic</note>
    </ligand>
</feature>
<feature type="binding site" evidence="7">
    <location>
        <position position="73"/>
    </location>
    <ligand>
        <name>Mg(2+)</name>
        <dbReference type="ChEBI" id="CHEBI:18420"/>
        <label>1</label>
    </ligand>
</feature>
<dbReference type="Proteomes" id="UP000199423">
    <property type="component" value="Unassembled WGS sequence"/>
</dbReference>
<feature type="binding site" evidence="7">
    <location>
        <position position="73"/>
    </location>
    <ligand>
        <name>substrate</name>
    </ligand>
</feature>
<dbReference type="PRINTS" id="PR00377">
    <property type="entry name" value="IMPHPHTASES"/>
</dbReference>
<comment type="cofactor">
    <cofactor evidence="7 8">
        <name>Mg(2+)</name>
        <dbReference type="ChEBI" id="CHEBI:18420"/>
    </cofactor>
</comment>
<evidence type="ECO:0000256" key="2">
    <source>
        <dbReference type="ARBA" id="ARBA00022475"/>
    </source>
</evidence>
<dbReference type="AlphaFoldDB" id="A0A1I7NJ92"/>
<name>A0A1I7NJ92_9HYPH</name>
<feature type="binding site" evidence="8">
    <location>
        <position position="226"/>
    </location>
    <ligand>
        <name>Mg(2+)</name>
        <dbReference type="ChEBI" id="CHEBI:18420"/>
        <label>1</label>
        <note>catalytic</note>
    </ligand>
</feature>
<evidence type="ECO:0000313" key="9">
    <source>
        <dbReference type="EMBL" id="SFV34689.1"/>
    </source>
</evidence>
<comment type="function">
    <text evidence="7">Converts adenosine-3',5'-bisphosphate (PAP) to AMP.</text>
</comment>
<dbReference type="OrthoDB" id="9785695at2"/>
<organism evidence="9 10">
    <name type="scientific">Hyphomicrobium facile</name>
    <dbReference type="NCBI Taxonomy" id="51670"/>
    <lineage>
        <taxon>Bacteria</taxon>
        <taxon>Pseudomonadati</taxon>
        <taxon>Pseudomonadota</taxon>
        <taxon>Alphaproteobacteria</taxon>
        <taxon>Hyphomicrobiales</taxon>
        <taxon>Hyphomicrobiaceae</taxon>
        <taxon>Hyphomicrobium</taxon>
    </lineage>
</organism>
<evidence type="ECO:0000256" key="1">
    <source>
        <dbReference type="ARBA" id="ARBA00005289"/>
    </source>
</evidence>
<proteinExistence type="inferred from homology"/>
<comment type="catalytic activity">
    <reaction evidence="7">
        <text>adenosine 3',5'-bisphosphate + H2O = AMP + phosphate</text>
        <dbReference type="Rhea" id="RHEA:10040"/>
        <dbReference type="ChEBI" id="CHEBI:15377"/>
        <dbReference type="ChEBI" id="CHEBI:43474"/>
        <dbReference type="ChEBI" id="CHEBI:58343"/>
        <dbReference type="ChEBI" id="CHEBI:456215"/>
        <dbReference type="EC" id="3.1.3.7"/>
    </reaction>
</comment>
<dbReference type="Gene3D" id="3.40.190.80">
    <property type="match status" value="1"/>
</dbReference>
<dbReference type="GO" id="GO:0046854">
    <property type="term" value="P:phosphatidylinositol phosphate biosynthetic process"/>
    <property type="evidence" value="ECO:0007669"/>
    <property type="project" value="InterPro"/>
</dbReference>
<evidence type="ECO:0000256" key="3">
    <source>
        <dbReference type="ARBA" id="ARBA00022519"/>
    </source>
</evidence>
<keyword evidence="2 7" id="KW-1003">Cell membrane</keyword>
<evidence type="ECO:0000256" key="5">
    <source>
        <dbReference type="ARBA" id="ARBA00022842"/>
    </source>
</evidence>
<feature type="binding site" evidence="7">
    <location>
        <position position="95"/>
    </location>
    <ligand>
        <name>Mg(2+)</name>
        <dbReference type="ChEBI" id="CHEBI:18420"/>
        <label>2</label>
    </ligand>
</feature>
<dbReference type="InterPro" id="IPR020550">
    <property type="entry name" value="Inositol_monophosphatase_CS"/>
</dbReference>
<dbReference type="PROSITE" id="PS00630">
    <property type="entry name" value="IMP_2"/>
    <property type="match status" value="1"/>
</dbReference>
<evidence type="ECO:0000313" key="10">
    <source>
        <dbReference type="Proteomes" id="UP000199423"/>
    </source>
</evidence>
<reference evidence="10" key="1">
    <citation type="submission" date="2016-10" db="EMBL/GenBank/DDBJ databases">
        <authorList>
            <person name="Varghese N."/>
            <person name="Submissions S."/>
        </authorList>
    </citation>
    <scope>NUCLEOTIDE SEQUENCE [LARGE SCALE GENOMIC DNA]</scope>
    <source>
        <strain evidence="10">DSM 1565</strain>
    </source>
</reference>
<dbReference type="GO" id="GO:0007165">
    <property type="term" value="P:signal transduction"/>
    <property type="evidence" value="ECO:0007669"/>
    <property type="project" value="TreeGrafter"/>
</dbReference>
<evidence type="ECO:0000256" key="7">
    <source>
        <dbReference type="HAMAP-Rule" id="MF_02095"/>
    </source>
</evidence>
<keyword evidence="4 7" id="KW-0479">Metal-binding</keyword>
<dbReference type="PANTHER" id="PTHR20854:SF4">
    <property type="entry name" value="INOSITOL-1-MONOPHOSPHATASE-RELATED"/>
    <property type="match status" value="1"/>
</dbReference>
<dbReference type="EC" id="3.1.3.7" evidence="7"/>
<accession>A0A1I7NJ92</accession>
<feature type="binding site" evidence="8">
    <location>
        <position position="95"/>
    </location>
    <ligand>
        <name>Mg(2+)</name>
        <dbReference type="ChEBI" id="CHEBI:18420"/>
        <label>1</label>
        <note>catalytic</note>
    </ligand>
</feature>
<dbReference type="GO" id="GO:0006020">
    <property type="term" value="P:inositol metabolic process"/>
    <property type="evidence" value="ECO:0007669"/>
    <property type="project" value="TreeGrafter"/>
</dbReference>
<dbReference type="RefSeq" id="WP_092867885.1">
    <property type="nucleotide sequence ID" value="NZ_FPCH01000002.1"/>
</dbReference>
<dbReference type="GO" id="GO:0008934">
    <property type="term" value="F:inositol monophosphate 1-phosphatase activity"/>
    <property type="evidence" value="ECO:0007669"/>
    <property type="project" value="TreeGrafter"/>
</dbReference>
<dbReference type="GO" id="GO:0000287">
    <property type="term" value="F:magnesium ion binding"/>
    <property type="evidence" value="ECO:0007669"/>
    <property type="project" value="UniProtKB-UniRule"/>
</dbReference>
<dbReference type="GO" id="GO:0005886">
    <property type="term" value="C:plasma membrane"/>
    <property type="evidence" value="ECO:0007669"/>
    <property type="project" value="UniProtKB-SubCell"/>
</dbReference>
<keyword evidence="3 7" id="KW-0997">Cell inner membrane</keyword>
<feature type="binding site" evidence="7">
    <location>
        <begin position="94"/>
        <end position="97"/>
    </location>
    <ligand>
        <name>substrate</name>
    </ligand>
</feature>
<keyword evidence="6 7" id="KW-0472">Membrane</keyword>
<dbReference type="GO" id="GO:0008441">
    <property type="term" value="F:3'(2'),5'-bisphosphate nucleotidase activity"/>
    <property type="evidence" value="ECO:0007669"/>
    <property type="project" value="UniProtKB-UniRule"/>
</dbReference>
<dbReference type="SUPFAM" id="SSF56655">
    <property type="entry name" value="Carbohydrate phosphatase"/>
    <property type="match status" value="1"/>
</dbReference>
<feature type="binding site" evidence="7">
    <location>
        <position position="226"/>
    </location>
    <ligand>
        <name>Mg(2+)</name>
        <dbReference type="ChEBI" id="CHEBI:18420"/>
        <label>2</label>
    </ligand>
</feature>
<gene>
    <name evidence="7" type="primary">cysQ</name>
    <name evidence="9" type="ORF">SAMN04488557_2399</name>
</gene>
<feature type="binding site" evidence="8">
    <location>
        <position position="92"/>
    </location>
    <ligand>
        <name>Mg(2+)</name>
        <dbReference type="ChEBI" id="CHEBI:18420"/>
        <label>1</label>
        <note>catalytic</note>
    </ligand>
</feature>
<dbReference type="HAMAP" id="MF_02095">
    <property type="entry name" value="CysQ"/>
    <property type="match status" value="1"/>
</dbReference>
<keyword evidence="7" id="KW-0378">Hydrolase</keyword>
<protein>
    <recommendedName>
        <fullName evidence="7">3'(2'),5'-bisphosphate nucleotidase CysQ</fullName>
        <ecNumber evidence="7">3.1.3.7</ecNumber>
    </recommendedName>
    <alternativeName>
        <fullName evidence="7">3'(2'),5-bisphosphonucleoside 3'(2')-phosphohydrolase</fullName>
    </alternativeName>
    <alternativeName>
        <fullName evidence="7">3'-phosphoadenosine 5'-phosphate phosphatase</fullName>
        <shortName evidence="7">PAP phosphatase</shortName>
    </alternativeName>
</protein>
<dbReference type="CDD" id="cd01638">
    <property type="entry name" value="CysQ"/>
    <property type="match status" value="1"/>
</dbReference>
<evidence type="ECO:0000256" key="8">
    <source>
        <dbReference type="PIRSR" id="PIRSR600760-2"/>
    </source>
</evidence>
<sequence>MSPIDVNDHDALIAALLPAVREAGRLEMSHFTNGVKFEQKADRSPVTAADREAEDILLAALASVAPDVPVAAEERIAAGATCEYAKRFFLVDALDGTRLFIRGKPEFSINIGLVEDGKTRFGLIYLPPSERLFVTRSDGFSYEAKLSQKDELPFAAMQFKRLVTRKPDPAALVAFNSRGVGSASAGLLATLKVQDTRPLGSSMKFCLIAAAEGDLYARFGETYEWDTAAGQAILEGAGGSVTKLDGSLLTYGHFERGYRNPYFIAWGRQPLWRGGESELAAPRA</sequence>